<evidence type="ECO:0000256" key="1">
    <source>
        <dbReference type="SAM" id="Phobius"/>
    </source>
</evidence>
<dbReference type="AlphaFoldDB" id="A0A9P0CSA6"/>
<dbReference type="EMBL" id="OV651828">
    <property type="protein sequence ID" value="CAH1104184.1"/>
    <property type="molecule type" value="Genomic_DNA"/>
</dbReference>
<evidence type="ECO:0000313" key="3">
    <source>
        <dbReference type="Proteomes" id="UP001153636"/>
    </source>
</evidence>
<feature type="transmembrane region" description="Helical" evidence="1">
    <location>
        <begin position="26"/>
        <end position="47"/>
    </location>
</feature>
<keyword evidence="1" id="KW-0472">Membrane</keyword>
<sequence length="185" mass="20853">MSAISHLALALTGFYCHFYVKHNVYLFAPSAFLVVIINSLVSIWQLLGQPFSTQKVNNIYNITSVAQEILFLPLVTSAVLTKYDFLFDMVFCNIILSSIPVLFYIIDKNEIGEDLLDGITILNCFMLGLVSFMFSNLFGLAASGTYAMNYFHIRNYQGTIFGFSETDLYNYVLCVFAMCSVQAIK</sequence>
<reference evidence="2" key="1">
    <citation type="submission" date="2022-01" db="EMBL/GenBank/DDBJ databases">
        <authorList>
            <person name="King R."/>
        </authorList>
    </citation>
    <scope>NUCLEOTIDE SEQUENCE</scope>
</reference>
<keyword evidence="1" id="KW-0812">Transmembrane</keyword>
<keyword evidence="3" id="KW-1185">Reference proteome</keyword>
<feature type="transmembrane region" description="Helical" evidence="1">
    <location>
        <begin position="118"/>
        <end position="148"/>
    </location>
</feature>
<protein>
    <submittedName>
        <fullName evidence="2">Uncharacterized protein</fullName>
    </submittedName>
</protein>
<accession>A0A9P0CSA6</accession>
<gene>
    <name evidence="2" type="ORF">PSYICH_LOCUS5291</name>
</gene>
<name>A0A9P0CSA6_9CUCU</name>
<feature type="transmembrane region" description="Helical" evidence="1">
    <location>
        <begin position="59"/>
        <end position="79"/>
    </location>
</feature>
<dbReference type="OrthoDB" id="26525at2759"/>
<keyword evidence="1" id="KW-1133">Transmembrane helix</keyword>
<evidence type="ECO:0000313" key="2">
    <source>
        <dbReference type="EMBL" id="CAH1104184.1"/>
    </source>
</evidence>
<feature type="transmembrane region" description="Helical" evidence="1">
    <location>
        <begin position="85"/>
        <end position="106"/>
    </location>
</feature>
<proteinExistence type="predicted"/>
<organism evidence="2 3">
    <name type="scientific">Psylliodes chrysocephalus</name>
    <dbReference type="NCBI Taxonomy" id="3402493"/>
    <lineage>
        <taxon>Eukaryota</taxon>
        <taxon>Metazoa</taxon>
        <taxon>Ecdysozoa</taxon>
        <taxon>Arthropoda</taxon>
        <taxon>Hexapoda</taxon>
        <taxon>Insecta</taxon>
        <taxon>Pterygota</taxon>
        <taxon>Neoptera</taxon>
        <taxon>Endopterygota</taxon>
        <taxon>Coleoptera</taxon>
        <taxon>Polyphaga</taxon>
        <taxon>Cucujiformia</taxon>
        <taxon>Chrysomeloidea</taxon>
        <taxon>Chrysomelidae</taxon>
        <taxon>Galerucinae</taxon>
        <taxon>Alticini</taxon>
        <taxon>Psylliodes</taxon>
    </lineage>
</organism>
<dbReference type="Proteomes" id="UP001153636">
    <property type="component" value="Chromosome 16"/>
</dbReference>